<proteinExistence type="predicted"/>
<organism evidence="1 2">
    <name type="scientific">Zarea fungicola</name>
    <dbReference type="NCBI Taxonomy" id="93591"/>
    <lineage>
        <taxon>Eukaryota</taxon>
        <taxon>Fungi</taxon>
        <taxon>Dikarya</taxon>
        <taxon>Ascomycota</taxon>
        <taxon>Pezizomycotina</taxon>
        <taxon>Sordariomycetes</taxon>
        <taxon>Hypocreomycetidae</taxon>
        <taxon>Hypocreales</taxon>
        <taxon>Cordycipitaceae</taxon>
        <taxon>Zarea</taxon>
    </lineage>
</organism>
<accession>A0ACC1NLQ4</accession>
<gene>
    <name evidence="1" type="ORF">NQ176_g3202</name>
</gene>
<protein>
    <submittedName>
        <fullName evidence="1">Uncharacterized protein</fullName>
    </submittedName>
</protein>
<comment type="caution">
    <text evidence="1">The sequence shown here is derived from an EMBL/GenBank/DDBJ whole genome shotgun (WGS) entry which is preliminary data.</text>
</comment>
<dbReference type="Proteomes" id="UP001143910">
    <property type="component" value="Unassembled WGS sequence"/>
</dbReference>
<evidence type="ECO:0000313" key="2">
    <source>
        <dbReference type="Proteomes" id="UP001143910"/>
    </source>
</evidence>
<sequence length="146" mass="16321">MNCVVFEGPGQPTPRRYQNLTFIPDWWTATSPVIDHVISRSDVDVSKIVLLGYSFGGTLAPLAATRDQRISAIITLDGLVSLQQDLKLQFGPLTQIFAAGEVDEFNKYVLALAGNKSEPIVKRYIIQQGLYAFNTKSPFDWFHASW</sequence>
<name>A0ACC1NLQ4_9HYPO</name>
<evidence type="ECO:0000313" key="1">
    <source>
        <dbReference type="EMBL" id="KAJ2979521.1"/>
    </source>
</evidence>
<dbReference type="EMBL" id="JANJQO010000276">
    <property type="protein sequence ID" value="KAJ2979521.1"/>
    <property type="molecule type" value="Genomic_DNA"/>
</dbReference>
<keyword evidence="2" id="KW-1185">Reference proteome</keyword>
<reference evidence="1" key="1">
    <citation type="submission" date="2022-08" db="EMBL/GenBank/DDBJ databases">
        <title>Genome Sequence of Lecanicillium fungicola.</title>
        <authorList>
            <person name="Buettner E."/>
        </authorList>
    </citation>
    <scope>NUCLEOTIDE SEQUENCE</scope>
    <source>
        <strain evidence="1">Babe33</strain>
    </source>
</reference>